<reference evidence="9 10" key="1">
    <citation type="submission" date="2024-01" db="EMBL/GenBank/DDBJ databases">
        <authorList>
            <person name="Allen C."/>
            <person name="Tagirdzhanova G."/>
        </authorList>
    </citation>
    <scope>NUCLEOTIDE SEQUENCE [LARGE SCALE GENOMIC DNA]</scope>
</reference>
<gene>
    <name evidence="9" type="ORF">SBRCBS47491_001108</name>
</gene>
<keyword evidence="8" id="KW-0812">Transmembrane</keyword>
<evidence type="ECO:0000256" key="2">
    <source>
        <dbReference type="ARBA" id="ARBA00010617"/>
    </source>
</evidence>
<evidence type="ECO:0000256" key="4">
    <source>
        <dbReference type="ARBA" id="ARBA00022723"/>
    </source>
</evidence>
<evidence type="ECO:0000256" key="6">
    <source>
        <dbReference type="ARBA" id="ARBA00023033"/>
    </source>
</evidence>
<evidence type="ECO:0000256" key="7">
    <source>
        <dbReference type="RuleBase" id="RU000461"/>
    </source>
</evidence>
<keyword evidence="5 7" id="KW-0408">Iron</keyword>
<dbReference type="SUPFAM" id="SSF48264">
    <property type="entry name" value="Cytochrome P450"/>
    <property type="match status" value="1"/>
</dbReference>
<keyword evidence="8" id="KW-0472">Membrane</keyword>
<keyword evidence="7" id="KW-0560">Oxidoreductase</keyword>
<dbReference type="CDD" id="cd11059">
    <property type="entry name" value="CYP_fungal"/>
    <property type="match status" value="1"/>
</dbReference>
<evidence type="ECO:0000256" key="1">
    <source>
        <dbReference type="ARBA" id="ARBA00001971"/>
    </source>
</evidence>
<dbReference type="InterPro" id="IPR001128">
    <property type="entry name" value="Cyt_P450"/>
</dbReference>
<dbReference type="Pfam" id="PF00067">
    <property type="entry name" value="p450"/>
    <property type="match status" value="1"/>
</dbReference>
<dbReference type="InterPro" id="IPR036396">
    <property type="entry name" value="Cyt_P450_sf"/>
</dbReference>
<comment type="caution">
    <text evidence="9">The sequence shown here is derived from an EMBL/GenBank/DDBJ whole genome shotgun (WGS) entry which is preliminary data.</text>
</comment>
<dbReference type="PROSITE" id="PS00086">
    <property type="entry name" value="CYTOCHROME_P450"/>
    <property type="match status" value="1"/>
</dbReference>
<dbReference type="EMBL" id="CAWUHC010000006">
    <property type="protein sequence ID" value="CAK7211385.1"/>
    <property type="molecule type" value="Genomic_DNA"/>
</dbReference>
<dbReference type="InterPro" id="IPR002403">
    <property type="entry name" value="Cyt_P450_E_grp-IV"/>
</dbReference>
<keyword evidence="10" id="KW-1185">Reference proteome</keyword>
<keyword evidence="8" id="KW-1133">Transmembrane helix</keyword>
<dbReference type="PANTHER" id="PTHR24305:SF164">
    <property type="entry name" value="P450, PUTATIVE (EUROFUNG)-RELATED"/>
    <property type="match status" value="1"/>
</dbReference>
<dbReference type="Gene3D" id="1.10.630.10">
    <property type="entry name" value="Cytochrome P450"/>
    <property type="match status" value="1"/>
</dbReference>
<organism evidence="9 10">
    <name type="scientific">Sporothrix bragantina</name>
    <dbReference type="NCBI Taxonomy" id="671064"/>
    <lineage>
        <taxon>Eukaryota</taxon>
        <taxon>Fungi</taxon>
        <taxon>Dikarya</taxon>
        <taxon>Ascomycota</taxon>
        <taxon>Pezizomycotina</taxon>
        <taxon>Sordariomycetes</taxon>
        <taxon>Sordariomycetidae</taxon>
        <taxon>Ophiostomatales</taxon>
        <taxon>Ophiostomataceae</taxon>
        <taxon>Sporothrix</taxon>
    </lineage>
</organism>
<keyword evidence="6 7" id="KW-0503">Monooxygenase</keyword>
<evidence type="ECO:0000256" key="8">
    <source>
        <dbReference type="SAM" id="Phobius"/>
    </source>
</evidence>
<dbReference type="PRINTS" id="PR00385">
    <property type="entry name" value="P450"/>
</dbReference>
<name>A0ABP0AVZ3_9PEZI</name>
<dbReference type="PRINTS" id="PR00465">
    <property type="entry name" value="EP450IV"/>
</dbReference>
<sequence length="515" mass="57803">MTLLETIQMVPPAHIAVSAGILALASLIYQLFFSPLAHLPGPRITVLTRLWIIYYEFKGNRTVVIDQLHENYGPVVRVAPDEVSFNSAEALRDIYGIRSDVSKSDFYDLFVYYDERNTFTSLDRKDHSQRKRLVADKYAKSYVVQPAVAEEVRKHAGKFVSVVSQNRILDVYEYLHYYAMDVITNHVYGAFGTSTLTDPEHRALVFDLSGQKHRTRLYLLHYLRSLMAFITKVTQMAKQLTSGGGSSDFHVRGDRLNRYGKDSVVGYRETQFGKQKNAVAVCEKLYGDRDMTDAKAAAECMDHMVAGVDTTGDAMCVLMWKLSTPSCLPIQEALFRELKSLEDAFDPVTKTAPIAALDALPYLDAVIREGLRWRAPVPMTLFRVVPKSAGGKKMIAGVVIPAGIVVGCQAYSVHRIASVYDDPDEFRPERWLTDDQDKLSAMKALFWPFSSGARMCLGHNIALAQMKLAFGAVYRHYKTTTMPGCTDDSMAMDDQLTSGVPYGLKCELAFEKREE</sequence>
<keyword evidence="3 7" id="KW-0349">Heme</keyword>
<keyword evidence="4 7" id="KW-0479">Metal-binding</keyword>
<comment type="cofactor">
    <cofactor evidence="1">
        <name>heme</name>
        <dbReference type="ChEBI" id="CHEBI:30413"/>
    </cofactor>
</comment>
<evidence type="ECO:0008006" key="11">
    <source>
        <dbReference type="Google" id="ProtNLM"/>
    </source>
</evidence>
<feature type="transmembrane region" description="Helical" evidence="8">
    <location>
        <begin position="12"/>
        <end position="33"/>
    </location>
</feature>
<dbReference type="PANTHER" id="PTHR24305">
    <property type="entry name" value="CYTOCHROME P450"/>
    <property type="match status" value="1"/>
</dbReference>
<evidence type="ECO:0000256" key="3">
    <source>
        <dbReference type="ARBA" id="ARBA00022617"/>
    </source>
</evidence>
<evidence type="ECO:0000313" key="9">
    <source>
        <dbReference type="EMBL" id="CAK7211385.1"/>
    </source>
</evidence>
<evidence type="ECO:0000256" key="5">
    <source>
        <dbReference type="ARBA" id="ARBA00023004"/>
    </source>
</evidence>
<comment type="similarity">
    <text evidence="2 7">Belongs to the cytochrome P450 family.</text>
</comment>
<evidence type="ECO:0000313" key="10">
    <source>
        <dbReference type="Proteomes" id="UP001642406"/>
    </source>
</evidence>
<protein>
    <recommendedName>
        <fullName evidence="11">Cytochrome P450</fullName>
    </recommendedName>
</protein>
<dbReference type="InterPro" id="IPR050121">
    <property type="entry name" value="Cytochrome_P450_monoxygenase"/>
</dbReference>
<dbReference type="Proteomes" id="UP001642406">
    <property type="component" value="Unassembled WGS sequence"/>
</dbReference>
<accession>A0ABP0AVZ3</accession>
<dbReference type="InterPro" id="IPR017972">
    <property type="entry name" value="Cyt_P450_CS"/>
</dbReference>
<proteinExistence type="inferred from homology"/>